<dbReference type="InterPro" id="IPR014721">
    <property type="entry name" value="Ribsml_uS5_D2-typ_fold_subgr"/>
</dbReference>
<dbReference type="InterPro" id="IPR000754">
    <property type="entry name" value="Ribosomal_uS9"/>
</dbReference>
<dbReference type="PANTHER" id="PTHR21569:SF1">
    <property type="entry name" value="SMALL RIBOSOMAL SUBUNIT PROTEIN US9M"/>
    <property type="match status" value="1"/>
</dbReference>
<reference evidence="7 8" key="1">
    <citation type="submission" date="2019-08" db="EMBL/GenBank/DDBJ databases">
        <title>Complete genome sequence of Spiroplasma chinense CCH (DSM 19755).</title>
        <authorList>
            <person name="Shen H.-Y."/>
            <person name="Lin Y.-C."/>
            <person name="Chou L."/>
            <person name="Kuo C.-H."/>
        </authorList>
    </citation>
    <scope>NUCLEOTIDE SEQUENCE [LARGE SCALE GENOMIC DNA]</scope>
    <source>
        <strain evidence="7 8">CCH</strain>
    </source>
</reference>
<protein>
    <recommendedName>
        <fullName evidence="4 5">Small ribosomal subunit protein uS9</fullName>
    </recommendedName>
</protein>
<dbReference type="AlphaFoldDB" id="A0A5B9Y5A9"/>
<keyword evidence="2 5" id="KW-0689">Ribosomal protein</keyword>
<dbReference type="GO" id="GO:0022627">
    <property type="term" value="C:cytosolic small ribosomal subunit"/>
    <property type="evidence" value="ECO:0007669"/>
    <property type="project" value="TreeGrafter"/>
</dbReference>
<evidence type="ECO:0000256" key="5">
    <source>
        <dbReference type="HAMAP-Rule" id="MF_00532"/>
    </source>
</evidence>
<evidence type="ECO:0000313" key="7">
    <source>
        <dbReference type="EMBL" id="QEH62284.1"/>
    </source>
</evidence>
<keyword evidence="3 5" id="KW-0687">Ribonucleoprotein</keyword>
<evidence type="ECO:0000256" key="3">
    <source>
        <dbReference type="ARBA" id="ARBA00023274"/>
    </source>
</evidence>
<dbReference type="InterPro" id="IPR023035">
    <property type="entry name" value="Ribosomal_uS9_bac/plastid"/>
</dbReference>
<proteinExistence type="inferred from homology"/>
<dbReference type="GO" id="GO:0003735">
    <property type="term" value="F:structural constituent of ribosome"/>
    <property type="evidence" value="ECO:0007669"/>
    <property type="project" value="InterPro"/>
</dbReference>
<name>A0A5B9Y5A9_9MOLU</name>
<dbReference type="NCBIfam" id="NF001099">
    <property type="entry name" value="PRK00132.1"/>
    <property type="match status" value="1"/>
</dbReference>
<dbReference type="InterPro" id="IPR020568">
    <property type="entry name" value="Ribosomal_Su5_D2-typ_SF"/>
</dbReference>
<dbReference type="KEGG" id="schi:SCHIN_v1c10910"/>
<dbReference type="GO" id="GO:0006412">
    <property type="term" value="P:translation"/>
    <property type="evidence" value="ECO:0007669"/>
    <property type="project" value="UniProtKB-UniRule"/>
</dbReference>
<evidence type="ECO:0000256" key="4">
    <source>
        <dbReference type="ARBA" id="ARBA00035259"/>
    </source>
</evidence>
<dbReference type="RefSeq" id="WP_166508647.1">
    <property type="nucleotide sequence ID" value="NZ_CP043026.1"/>
</dbReference>
<comment type="similarity">
    <text evidence="1 5 6">Belongs to the universal ribosomal protein uS9 family.</text>
</comment>
<dbReference type="HAMAP" id="MF_00532_B">
    <property type="entry name" value="Ribosomal_uS9_B"/>
    <property type="match status" value="1"/>
</dbReference>
<dbReference type="GO" id="GO:0003723">
    <property type="term" value="F:RNA binding"/>
    <property type="evidence" value="ECO:0007669"/>
    <property type="project" value="TreeGrafter"/>
</dbReference>
<dbReference type="InterPro" id="IPR020574">
    <property type="entry name" value="Ribosomal_uS9_CS"/>
</dbReference>
<dbReference type="SUPFAM" id="SSF54211">
    <property type="entry name" value="Ribosomal protein S5 domain 2-like"/>
    <property type="match status" value="1"/>
</dbReference>
<evidence type="ECO:0000256" key="2">
    <source>
        <dbReference type="ARBA" id="ARBA00022980"/>
    </source>
</evidence>
<dbReference type="Gene3D" id="3.30.230.10">
    <property type="match status" value="1"/>
</dbReference>
<accession>A0A5B9Y5A9</accession>
<organism evidence="7 8">
    <name type="scientific">Spiroplasma chinense</name>
    <dbReference type="NCBI Taxonomy" id="216932"/>
    <lineage>
        <taxon>Bacteria</taxon>
        <taxon>Bacillati</taxon>
        <taxon>Mycoplasmatota</taxon>
        <taxon>Mollicutes</taxon>
        <taxon>Entomoplasmatales</taxon>
        <taxon>Spiroplasmataceae</taxon>
        <taxon>Spiroplasma</taxon>
    </lineage>
</organism>
<dbReference type="EMBL" id="CP043026">
    <property type="protein sequence ID" value="QEH62284.1"/>
    <property type="molecule type" value="Genomic_DNA"/>
</dbReference>
<dbReference type="FunFam" id="3.30.230.10:FF:000001">
    <property type="entry name" value="30S ribosomal protein S9"/>
    <property type="match status" value="1"/>
</dbReference>
<keyword evidence="8" id="KW-1185">Reference proteome</keyword>
<sequence>MAANKNTVMYRGTGRRKSSVAQVILTPGTGEIIVNGKPALEFFPYATLVQDMEQPLEATGTKSDFSIKITVKGGGFTGQAGAARLGIARALLEASKDYKPELRGKGLLTRDARVKERKKYGLYGARRAPQFSKR</sequence>
<dbReference type="Proteomes" id="UP000323144">
    <property type="component" value="Chromosome"/>
</dbReference>
<gene>
    <name evidence="5 7" type="primary">rpsI</name>
    <name evidence="7" type="ORF">SCHIN_v1c10910</name>
</gene>
<evidence type="ECO:0000256" key="6">
    <source>
        <dbReference type="RuleBase" id="RU003815"/>
    </source>
</evidence>
<evidence type="ECO:0000256" key="1">
    <source>
        <dbReference type="ARBA" id="ARBA00005251"/>
    </source>
</evidence>
<dbReference type="PANTHER" id="PTHR21569">
    <property type="entry name" value="RIBOSOMAL PROTEIN S9"/>
    <property type="match status" value="1"/>
</dbReference>
<dbReference type="PROSITE" id="PS00360">
    <property type="entry name" value="RIBOSOMAL_S9"/>
    <property type="match status" value="1"/>
</dbReference>
<evidence type="ECO:0000313" key="8">
    <source>
        <dbReference type="Proteomes" id="UP000323144"/>
    </source>
</evidence>
<dbReference type="Pfam" id="PF00380">
    <property type="entry name" value="Ribosomal_S9"/>
    <property type="match status" value="1"/>
</dbReference>